<dbReference type="PROSITE" id="PS00108">
    <property type="entry name" value="PROTEIN_KINASE_ST"/>
    <property type="match status" value="1"/>
</dbReference>
<feature type="region of interest" description="Disordered" evidence="11">
    <location>
        <begin position="1"/>
        <end position="139"/>
    </location>
</feature>
<comment type="catalytic activity">
    <reaction evidence="9">
        <text>L-seryl-[protein] + ATP = O-phospho-L-seryl-[protein] + ADP + H(+)</text>
        <dbReference type="Rhea" id="RHEA:17989"/>
        <dbReference type="Rhea" id="RHEA-COMP:9863"/>
        <dbReference type="Rhea" id="RHEA-COMP:11604"/>
        <dbReference type="ChEBI" id="CHEBI:15378"/>
        <dbReference type="ChEBI" id="CHEBI:29999"/>
        <dbReference type="ChEBI" id="CHEBI:30616"/>
        <dbReference type="ChEBI" id="CHEBI:83421"/>
        <dbReference type="ChEBI" id="CHEBI:456216"/>
        <dbReference type="EC" id="2.7.11.1"/>
    </reaction>
</comment>
<proteinExistence type="inferred from homology"/>
<dbReference type="GO" id="GO:0000226">
    <property type="term" value="P:microtubule cytoskeleton organization"/>
    <property type="evidence" value="ECO:0007669"/>
    <property type="project" value="TreeGrafter"/>
</dbReference>
<dbReference type="Proteomes" id="UP000094389">
    <property type="component" value="Unassembled WGS sequence"/>
</dbReference>
<dbReference type="STRING" id="983966.A0A1E4S0L3"/>
<evidence type="ECO:0000256" key="7">
    <source>
        <dbReference type="ARBA" id="ARBA00022840"/>
    </source>
</evidence>
<dbReference type="InterPro" id="IPR000719">
    <property type="entry name" value="Prot_kinase_dom"/>
</dbReference>
<dbReference type="OMA" id="NSADYRP"/>
<feature type="compositionally biased region" description="Low complexity" evidence="11">
    <location>
        <begin position="55"/>
        <end position="73"/>
    </location>
</feature>
<evidence type="ECO:0000259" key="12">
    <source>
        <dbReference type="PROSITE" id="PS50011"/>
    </source>
</evidence>
<dbReference type="SUPFAM" id="SSF103243">
    <property type="entry name" value="KA1-like"/>
    <property type="match status" value="1"/>
</dbReference>
<dbReference type="EMBL" id="KV453932">
    <property type="protein sequence ID" value="ODV73040.1"/>
    <property type="molecule type" value="Genomic_DNA"/>
</dbReference>
<feature type="compositionally biased region" description="Polar residues" evidence="11">
    <location>
        <begin position="916"/>
        <end position="950"/>
    </location>
</feature>
<feature type="region of interest" description="Disordered" evidence="11">
    <location>
        <begin position="730"/>
        <end position="749"/>
    </location>
</feature>
<dbReference type="Gene3D" id="1.10.510.10">
    <property type="entry name" value="Transferase(Phosphotransferase) domain 1"/>
    <property type="match status" value="1"/>
</dbReference>
<dbReference type="RefSeq" id="XP_020070079.1">
    <property type="nucleotide sequence ID" value="XM_020213175.1"/>
</dbReference>
<evidence type="ECO:0000313" key="14">
    <source>
        <dbReference type="EMBL" id="ODV73040.1"/>
    </source>
</evidence>
<dbReference type="PROSITE" id="PS00107">
    <property type="entry name" value="PROTEIN_KINASE_ATP"/>
    <property type="match status" value="1"/>
</dbReference>
<dbReference type="PROSITE" id="PS50032">
    <property type="entry name" value="KA1"/>
    <property type="match status" value="1"/>
</dbReference>
<dbReference type="PANTHER" id="PTHR24346">
    <property type="entry name" value="MAP/MICROTUBULE AFFINITY-REGULATING KINASE"/>
    <property type="match status" value="1"/>
</dbReference>
<evidence type="ECO:0000256" key="10">
    <source>
        <dbReference type="PROSITE-ProRule" id="PRU10141"/>
    </source>
</evidence>
<feature type="compositionally biased region" description="Polar residues" evidence="11">
    <location>
        <begin position="1020"/>
        <end position="1038"/>
    </location>
</feature>
<feature type="compositionally biased region" description="Low complexity" evidence="11">
    <location>
        <begin position="1004"/>
        <end position="1015"/>
    </location>
</feature>
<keyword evidence="6 14" id="KW-0418">Kinase</keyword>
<feature type="compositionally biased region" description="Basic and acidic residues" evidence="11">
    <location>
        <begin position="200"/>
        <end position="213"/>
    </location>
</feature>
<dbReference type="GO" id="GO:0035556">
    <property type="term" value="P:intracellular signal transduction"/>
    <property type="evidence" value="ECO:0007669"/>
    <property type="project" value="TreeGrafter"/>
</dbReference>
<dbReference type="AlphaFoldDB" id="A0A1E4S0L3"/>
<evidence type="ECO:0000259" key="13">
    <source>
        <dbReference type="PROSITE" id="PS50032"/>
    </source>
</evidence>
<feature type="compositionally biased region" description="Low complexity" evidence="11">
    <location>
        <begin position="566"/>
        <end position="592"/>
    </location>
</feature>
<dbReference type="InterPro" id="IPR028375">
    <property type="entry name" value="KA1/Ssp2_C"/>
</dbReference>
<dbReference type="GeneID" id="30987571"/>
<gene>
    <name evidence="14" type="ORF">CYBJADRAFT_140196</name>
</gene>
<feature type="compositionally biased region" description="Polar residues" evidence="11">
    <location>
        <begin position="1045"/>
        <end position="1060"/>
    </location>
</feature>
<dbReference type="Pfam" id="PF00069">
    <property type="entry name" value="Pkinase"/>
    <property type="match status" value="1"/>
</dbReference>
<feature type="region of interest" description="Disordered" evidence="11">
    <location>
        <begin position="993"/>
        <end position="1060"/>
    </location>
</feature>
<feature type="binding site" evidence="10">
    <location>
        <position position="175"/>
    </location>
    <ligand>
        <name>ATP</name>
        <dbReference type="ChEBI" id="CHEBI:30616"/>
    </ligand>
</feature>
<feature type="region of interest" description="Disordered" evidence="11">
    <location>
        <begin position="559"/>
        <end position="592"/>
    </location>
</feature>
<name>A0A1E4S0L3_CYBJN</name>
<evidence type="ECO:0000256" key="11">
    <source>
        <dbReference type="SAM" id="MobiDB-lite"/>
    </source>
</evidence>
<feature type="compositionally biased region" description="Polar residues" evidence="11">
    <location>
        <begin position="99"/>
        <end position="123"/>
    </location>
</feature>
<keyword evidence="3" id="KW-0723">Serine/threonine-protein kinase</keyword>
<keyword evidence="5 10" id="KW-0547">Nucleotide-binding</keyword>
<evidence type="ECO:0000256" key="5">
    <source>
        <dbReference type="ARBA" id="ARBA00022741"/>
    </source>
</evidence>
<reference evidence="14 15" key="1">
    <citation type="journal article" date="2016" name="Proc. Natl. Acad. Sci. U.S.A.">
        <title>Comparative genomics of biotechnologically important yeasts.</title>
        <authorList>
            <person name="Riley R."/>
            <person name="Haridas S."/>
            <person name="Wolfe K.H."/>
            <person name="Lopes M.R."/>
            <person name="Hittinger C.T."/>
            <person name="Goeker M."/>
            <person name="Salamov A.A."/>
            <person name="Wisecaver J.H."/>
            <person name="Long T.M."/>
            <person name="Calvey C.H."/>
            <person name="Aerts A.L."/>
            <person name="Barry K.W."/>
            <person name="Choi C."/>
            <person name="Clum A."/>
            <person name="Coughlan A.Y."/>
            <person name="Deshpande S."/>
            <person name="Douglass A.P."/>
            <person name="Hanson S.J."/>
            <person name="Klenk H.-P."/>
            <person name="LaButti K.M."/>
            <person name="Lapidus A."/>
            <person name="Lindquist E.A."/>
            <person name="Lipzen A.M."/>
            <person name="Meier-Kolthoff J.P."/>
            <person name="Ohm R.A."/>
            <person name="Otillar R.P."/>
            <person name="Pangilinan J.L."/>
            <person name="Peng Y."/>
            <person name="Rokas A."/>
            <person name="Rosa C.A."/>
            <person name="Scheuner C."/>
            <person name="Sibirny A.A."/>
            <person name="Slot J.C."/>
            <person name="Stielow J.B."/>
            <person name="Sun H."/>
            <person name="Kurtzman C.P."/>
            <person name="Blackwell M."/>
            <person name="Grigoriev I.V."/>
            <person name="Jeffries T.W."/>
        </authorList>
    </citation>
    <scope>NUCLEOTIDE SEQUENCE [LARGE SCALE GENOMIC DNA]</scope>
    <source>
        <strain evidence="15">ATCC 18201 / CBS 1600 / BCRC 20928 / JCM 3617 / NBRC 0987 / NRRL Y-1542</strain>
    </source>
</reference>
<evidence type="ECO:0000256" key="9">
    <source>
        <dbReference type="ARBA" id="ARBA00048679"/>
    </source>
</evidence>
<accession>A0A1E4S0L3</accession>
<dbReference type="GO" id="GO:0005737">
    <property type="term" value="C:cytoplasm"/>
    <property type="evidence" value="ECO:0007669"/>
    <property type="project" value="TreeGrafter"/>
</dbReference>
<feature type="region of interest" description="Disordered" evidence="11">
    <location>
        <begin position="630"/>
        <end position="705"/>
    </location>
</feature>
<comment type="similarity">
    <text evidence="1">Belongs to the protein kinase superfamily. CAMK Ser/Thr protein kinase family. NIM1 subfamily.</text>
</comment>
<evidence type="ECO:0000256" key="4">
    <source>
        <dbReference type="ARBA" id="ARBA00022679"/>
    </source>
</evidence>
<evidence type="ECO:0000256" key="2">
    <source>
        <dbReference type="ARBA" id="ARBA00012513"/>
    </source>
</evidence>
<evidence type="ECO:0000256" key="3">
    <source>
        <dbReference type="ARBA" id="ARBA00022527"/>
    </source>
</evidence>
<protein>
    <recommendedName>
        <fullName evidence="2">non-specific serine/threonine protein kinase</fullName>
        <ecNumber evidence="2">2.7.11.1</ecNumber>
    </recommendedName>
</protein>
<keyword evidence="7 10" id="KW-0067">ATP-binding</keyword>
<feature type="domain" description="Protein kinase" evidence="12">
    <location>
        <begin position="146"/>
        <end position="424"/>
    </location>
</feature>
<dbReference type="Pfam" id="PF02149">
    <property type="entry name" value="KA1"/>
    <property type="match status" value="1"/>
</dbReference>
<feature type="compositionally biased region" description="Low complexity" evidence="11">
    <location>
        <begin position="642"/>
        <end position="656"/>
    </location>
</feature>
<dbReference type="FunFam" id="1.10.510.10:FF:000571">
    <property type="entry name" value="Maternal embryonic leucine zipper kinase"/>
    <property type="match status" value="1"/>
</dbReference>
<dbReference type="PROSITE" id="PS50011">
    <property type="entry name" value="PROTEIN_KINASE_DOM"/>
    <property type="match status" value="1"/>
</dbReference>
<feature type="region of interest" description="Disordered" evidence="11">
    <location>
        <begin position="916"/>
        <end position="954"/>
    </location>
</feature>
<dbReference type="GO" id="GO:0005524">
    <property type="term" value="F:ATP binding"/>
    <property type="evidence" value="ECO:0007669"/>
    <property type="project" value="UniProtKB-UniRule"/>
</dbReference>
<dbReference type="InterPro" id="IPR008271">
    <property type="entry name" value="Ser/Thr_kinase_AS"/>
</dbReference>
<dbReference type="InterPro" id="IPR001772">
    <property type="entry name" value="KA1_dom"/>
</dbReference>
<evidence type="ECO:0000256" key="6">
    <source>
        <dbReference type="ARBA" id="ARBA00022777"/>
    </source>
</evidence>
<keyword evidence="15" id="KW-1185">Reference proteome</keyword>
<dbReference type="GO" id="GO:0004674">
    <property type="term" value="F:protein serine/threonine kinase activity"/>
    <property type="evidence" value="ECO:0007669"/>
    <property type="project" value="UniProtKB-KW"/>
</dbReference>
<evidence type="ECO:0000313" key="15">
    <source>
        <dbReference type="Proteomes" id="UP000094389"/>
    </source>
</evidence>
<sequence>MEGNFGVDPQDQVFQQSGVLPKVRSATNRSSSSVSKRSQQTMAVPATPRMLRNTSAASAQQQPQVQQQGSLSSHAMGQHEEVAQQQQGHLRSNSEVDSVKAQQQQQYTGAPNQQQQQTPSRSVSQRKKHTGTQQPVQFHRRSIGEWDFIKTVGAGSMGKVKLAKHRRTNEVCAIKIVTRASKLYERNHMNDLPPNSSQERLQRQKEYKKELERDRRTIRESSLGKILYHPFICRLFEVKVMSNHFYMLFEYVSGGQMLDYIVSHGSLKERHARKFARGIGSALDYLHKNNVVHRDLKIENIMISKSGDIKLIDFGLSNMYSNDSLLKTYCGSLYFAAPELLSAHPYIGPEIDVWSFGIVLYVLVCGKVPFDDQSVSVLHEMIKKGKVEYPSFLSSEVISLLSRMLVVNPNKRAHLSEVLSHPWMTKGFEGPPASFVPHRVPLTLPLDQDVVDEIVRLEFGQNGEQVMDDLTRIISSRYYQDSVLNWRSNSQHLDSQEGMNINPTMGFHPLISIYYLVDEMLQRKKTRDSVLDIPTANVQQSEEQKEYVTPQITQQATFSGDKAEGELSTPTPLPELTFPEAAHTTPTHTTSPMTLRDDHIEDEDVFVQQQVKKDESGKGLNSLLRKFSQRRAHSMKRPQGYQQSNSHSQSNSISMNDAPSYHTKQFLEPEYGNPRRVGSVKISKTSLKGEDDTKPKNPKTHTRAVSAYAGPSSLVDNEIPPLPKQSIVGTSTEKKYHPTARAKSVGHARREDYKFGGDEEEKTPLPTDINDDAFFDDITLDDFNGDTPNVRKTQTTQSNHVPDHELTEKEIMDQASKAPPGSMPSIEHPRSLFLKGFFSVQTTSTKPLPVIRADIISVLTKLGVQFTEVRGGFVCVHTPSIGGPMNLSPASDVTPAITITHSNEDDIVEEQDNGLMRQQSSGGASTEQRTITHDSGSAGESDQNSNSGSYKNHRRKFSIGGSILGYKRKQSIGGPAIPPTPVATIKYQNVASPTAHHGQGDFDSSASLNSSSGGNPDSMIFSSGIEQTPRSRTVSNAVKSELNDEPTTQRSTQHSSSVQGRTPLKFEIHLVKVPLVGLFGVHFKKVSGNTWMYKALAGQILNELNL</sequence>
<dbReference type="SMART" id="SM00220">
    <property type="entry name" value="S_TKc"/>
    <property type="match status" value="1"/>
</dbReference>
<comment type="catalytic activity">
    <reaction evidence="8">
        <text>L-threonyl-[protein] + ATP = O-phospho-L-threonyl-[protein] + ADP + H(+)</text>
        <dbReference type="Rhea" id="RHEA:46608"/>
        <dbReference type="Rhea" id="RHEA-COMP:11060"/>
        <dbReference type="Rhea" id="RHEA-COMP:11605"/>
        <dbReference type="ChEBI" id="CHEBI:15378"/>
        <dbReference type="ChEBI" id="CHEBI:30013"/>
        <dbReference type="ChEBI" id="CHEBI:30616"/>
        <dbReference type="ChEBI" id="CHEBI:61977"/>
        <dbReference type="ChEBI" id="CHEBI:456216"/>
        <dbReference type="EC" id="2.7.11.1"/>
    </reaction>
</comment>
<organism evidence="14 15">
    <name type="scientific">Cyberlindnera jadinii (strain ATCC 18201 / CBS 1600 / BCRC 20928 / JCM 3617 / NBRC 0987 / NRRL Y-1542)</name>
    <name type="common">Torula yeast</name>
    <name type="synonym">Candida utilis</name>
    <dbReference type="NCBI Taxonomy" id="983966"/>
    <lineage>
        <taxon>Eukaryota</taxon>
        <taxon>Fungi</taxon>
        <taxon>Dikarya</taxon>
        <taxon>Ascomycota</taxon>
        <taxon>Saccharomycotina</taxon>
        <taxon>Saccharomycetes</taxon>
        <taxon>Phaffomycetales</taxon>
        <taxon>Phaffomycetaceae</taxon>
        <taxon>Cyberlindnera</taxon>
    </lineage>
</organism>
<dbReference type="EC" id="2.7.11.1" evidence="2"/>
<dbReference type="CDD" id="cd14077">
    <property type="entry name" value="STKc_Kin1_2"/>
    <property type="match status" value="1"/>
</dbReference>
<dbReference type="InterPro" id="IPR011009">
    <property type="entry name" value="Kinase-like_dom_sf"/>
</dbReference>
<dbReference type="SUPFAM" id="SSF56112">
    <property type="entry name" value="Protein kinase-like (PK-like)"/>
    <property type="match status" value="1"/>
</dbReference>
<feature type="domain" description="KA1" evidence="13">
    <location>
        <begin position="1057"/>
        <end position="1106"/>
    </location>
</feature>
<evidence type="ECO:0000256" key="1">
    <source>
        <dbReference type="ARBA" id="ARBA00010791"/>
    </source>
</evidence>
<evidence type="ECO:0000256" key="8">
    <source>
        <dbReference type="ARBA" id="ARBA00047899"/>
    </source>
</evidence>
<keyword evidence="4" id="KW-0808">Transferase</keyword>
<feature type="region of interest" description="Disordered" evidence="11">
    <location>
        <begin position="787"/>
        <end position="806"/>
    </location>
</feature>
<dbReference type="OrthoDB" id="1928777at2759"/>
<feature type="compositionally biased region" description="Basic residues" evidence="11">
    <location>
        <begin position="737"/>
        <end position="747"/>
    </location>
</feature>
<dbReference type="Gene3D" id="3.30.310.80">
    <property type="entry name" value="Kinase associated domain 1, KA1"/>
    <property type="match status" value="1"/>
</dbReference>
<feature type="region of interest" description="Disordered" evidence="11">
    <location>
        <begin position="185"/>
        <end position="213"/>
    </location>
</feature>
<dbReference type="GO" id="GO:0106310">
    <property type="term" value="F:protein serine kinase activity"/>
    <property type="evidence" value="ECO:0007669"/>
    <property type="project" value="RHEA"/>
</dbReference>
<dbReference type="InterPro" id="IPR017441">
    <property type="entry name" value="Protein_kinase_ATP_BS"/>
</dbReference>
<feature type="compositionally biased region" description="Low complexity" evidence="11">
    <location>
        <begin position="24"/>
        <end position="38"/>
    </location>
</feature>
<dbReference type="PANTHER" id="PTHR24346:SF82">
    <property type="entry name" value="KP78A-RELATED"/>
    <property type="match status" value="1"/>
</dbReference>
<feature type="compositionally biased region" description="Polar residues" evidence="11">
    <location>
        <begin position="787"/>
        <end position="800"/>
    </location>
</feature>